<feature type="region of interest" description="Disordered" evidence="9">
    <location>
        <begin position="792"/>
        <end position="843"/>
    </location>
</feature>
<evidence type="ECO:0000313" key="14">
    <source>
        <dbReference type="Proteomes" id="UP000190274"/>
    </source>
</evidence>
<keyword evidence="6" id="KW-0067">ATP-binding</keyword>
<dbReference type="InterPro" id="IPR050173">
    <property type="entry name" value="ABC_transporter_C-like"/>
</dbReference>
<keyword evidence="14" id="KW-1185">Reference proteome</keyword>
<keyword evidence="4 10" id="KW-0812">Transmembrane</keyword>
<dbReference type="PROSITE" id="PS50929">
    <property type="entry name" value="ABC_TM1F"/>
    <property type="match status" value="2"/>
</dbReference>
<feature type="transmembrane region" description="Helical" evidence="10">
    <location>
        <begin position="1096"/>
        <end position="1117"/>
    </location>
</feature>
<feature type="domain" description="ABC transmembrane type-1" evidence="12">
    <location>
        <begin position="192"/>
        <end position="477"/>
    </location>
</feature>
<feature type="transmembrane region" description="Helical" evidence="10">
    <location>
        <begin position="451"/>
        <end position="472"/>
    </location>
</feature>
<feature type="transmembrane region" description="Helical" evidence="10">
    <location>
        <begin position="307"/>
        <end position="329"/>
    </location>
</feature>
<proteinExistence type="inferred from homology"/>
<evidence type="ECO:0000256" key="6">
    <source>
        <dbReference type="ARBA" id="ARBA00022840"/>
    </source>
</evidence>
<dbReference type="OrthoDB" id="6500128at2759"/>
<feature type="transmembrane region" description="Helical" evidence="10">
    <location>
        <begin position="417"/>
        <end position="439"/>
    </location>
</feature>
<keyword evidence="7 10" id="KW-1133">Transmembrane helix</keyword>
<dbReference type="PANTHER" id="PTHR24223">
    <property type="entry name" value="ATP-BINDING CASSETTE SUB-FAMILY C"/>
    <property type="match status" value="1"/>
</dbReference>
<feature type="region of interest" description="Disordered" evidence="9">
    <location>
        <begin position="537"/>
        <end position="576"/>
    </location>
</feature>
<dbReference type="CDD" id="cd18597">
    <property type="entry name" value="ABC_6TM_YOR1_D1_like"/>
    <property type="match status" value="1"/>
</dbReference>
<keyword evidence="8 10" id="KW-0472">Membrane</keyword>
<evidence type="ECO:0000256" key="7">
    <source>
        <dbReference type="ARBA" id="ARBA00022989"/>
    </source>
</evidence>
<dbReference type="FunFam" id="1.20.1560.10:FF:000010">
    <property type="entry name" value="Multidrug resistance-associated ABC transporter"/>
    <property type="match status" value="1"/>
</dbReference>
<evidence type="ECO:0000313" key="13">
    <source>
        <dbReference type="EMBL" id="SCU89280.1"/>
    </source>
</evidence>
<feature type="transmembrane region" description="Helical" evidence="10">
    <location>
        <begin position="878"/>
        <end position="900"/>
    </location>
</feature>
<feature type="transmembrane region" description="Helical" evidence="10">
    <location>
        <begin position="335"/>
        <end position="354"/>
    </location>
</feature>
<feature type="compositionally biased region" description="Basic residues" evidence="9">
    <location>
        <begin position="545"/>
        <end position="554"/>
    </location>
</feature>
<evidence type="ECO:0000256" key="8">
    <source>
        <dbReference type="ARBA" id="ARBA00023136"/>
    </source>
</evidence>
<dbReference type="PANTHER" id="PTHR24223:SF456">
    <property type="entry name" value="MULTIDRUG RESISTANCE-ASSOCIATED PROTEIN LETHAL(2)03659"/>
    <property type="match status" value="1"/>
</dbReference>
<gene>
    <name evidence="13" type="ORF">LADA_0E14598G</name>
</gene>
<evidence type="ECO:0000259" key="12">
    <source>
        <dbReference type="PROSITE" id="PS50929"/>
    </source>
</evidence>
<protein>
    <submittedName>
        <fullName evidence="13">LADA_0E14598g1_1</fullName>
    </submittedName>
</protein>
<dbReference type="PROSITE" id="PS00211">
    <property type="entry name" value="ABC_TRANSPORTER_1"/>
    <property type="match status" value="2"/>
</dbReference>
<feature type="transmembrane region" description="Helical" evidence="10">
    <location>
        <begin position="912"/>
        <end position="940"/>
    </location>
</feature>
<comment type="subcellular location">
    <subcellularLocation>
        <location evidence="1">Membrane</location>
        <topology evidence="1">Multi-pass membrane protein</topology>
    </subcellularLocation>
</comment>
<dbReference type="EMBL" id="LT598455">
    <property type="protein sequence ID" value="SCU89280.1"/>
    <property type="molecule type" value="Genomic_DNA"/>
</dbReference>
<dbReference type="Proteomes" id="UP000190274">
    <property type="component" value="Chromosome E"/>
</dbReference>
<dbReference type="FunFam" id="3.40.50.300:FF:001750">
    <property type="entry name" value="ATP-binding cassette transporter"/>
    <property type="match status" value="1"/>
</dbReference>
<feature type="compositionally biased region" description="Basic and acidic residues" evidence="9">
    <location>
        <begin position="564"/>
        <end position="576"/>
    </location>
</feature>
<dbReference type="InterPro" id="IPR036640">
    <property type="entry name" value="ABC1_TM_sf"/>
</dbReference>
<organism evidence="13 14">
    <name type="scientific">Lachancea dasiensis</name>
    <dbReference type="NCBI Taxonomy" id="1072105"/>
    <lineage>
        <taxon>Eukaryota</taxon>
        <taxon>Fungi</taxon>
        <taxon>Dikarya</taxon>
        <taxon>Ascomycota</taxon>
        <taxon>Saccharomycotina</taxon>
        <taxon>Saccharomycetes</taxon>
        <taxon>Saccharomycetales</taxon>
        <taxon>Saccharomycetaceae</taxon>
        <taxon>Lachancea</taxon>
    </lineage>
</organism>
<dbReference type="InterPro" id="IPR017871">
    <property type="entry name" value="ABC_transporter-like_CS"/>
</dbReference>
<evidence type="ECO:0000256" key="3">
    <source>
        <dbReference type="ARBA" id="ARBA00022448"/>
    </source>
</evidence>
<dbReference type="GO" id="GO:0016887">
    <property type="term" value="F:ATP hydrolysis activity"/>
    <property type="evidence" value="ECO:0007669"/>
    <property type="project" value="InterPro"/>
</dbReference>
<evidence type="ECO:0000259" key="11">
    <source>
        <dbReference type="PROSITE" id="PS50893"/>
    </source>
</evidence>
<feature type="transmembrane region" description="Helical" evidence="10">
    <location>
        <begin position="191"/>
        <end position="212"/>
    </location>
</feature>
<sequence>MSSSDSDTAAHSMAVAAKELPLQKPEAEAMVIDAVETGSVQAVDSNRPETFLNSDDLEKVTESQIYPQKRLFSIFHTRKMPAIPAQEDRTVFPMYHTNWLYRIFFWWVFPVIRVGYKRTLQPLDLWVMDPRMSIDALYSDFEGYLEGYIQRARAQYAADHPEASESDVIENTVLSKHTVTRALLWTFKWQYFMSFMCMALSNATSAFLPMVTKRVISFVERKALDANLKVNAGIGYAIGASVLMLLNAVLFNHFFYNSQLTGVQVKSVLIKALLTKSLKLSAYSKHKFPNGKITSIMSTDLSRLEMAVIFQPLLGAFFVAVTICIVLLIVNLGPVALVGLGIFLVAMVGSGYAFRALVNVRKATNVFTDARVTLIREILNSMKMIKFYAWEDAYEKNVEEIRSKEIRKTRIMQFTRNFVVALAVCLPSMASCVTFLVMYKVNNGGRSPANIFSSLSLFQVLSIQFFFLPMALSTAVDGSIALNRVQDVLEAGEDEQDIEKDALPMDDEKLALKLVNASFAWENFEFQEAKENARKKAAELENEKKGKKKKKSKQKIPDKGGALSKDDSNSLSDDSKTPKISFNGFNDLNFSIAKGELVIVTGSVGTGKSSLLSAMSGFMNKTNGGIYKDGSLLLCGYPWVQNTTVKDNIIFGSPYDKAKYKEVIRVCSLQADLDLLPAGDKTEIGERGITLSGGQKARINLARSVYKERDIYLFDDVLSAVDARVGKHIMDECMLGMLAGKTRILATHQLSLIAKASKVIFIDTDGSVDVDTVGNLKQRRPGFVKLMDYSNHSETDEPQEGDSDQVRPTVDRGVSQHETSELQKQLSKRSLGEDSSQKGADGRIMSTEERAVNSISLKVYKEYIASGVGKKGFLILPLYVLFLAISTFTLLFTSVWLSFWTEYKFKGRSTSFYMGMYCFFVFFNYLSTTSQFTVLCYLGLTASKWLNLKAVKRLLHAPMSFIDTTPIGRILNRFTKDTDTLDSDLVENIRLFLYQFANIIGVIVMCIIYLPWFAIAVPFLALVFVAVTDHYQSSTREIKRLEALQRSHVFNNFNEVLGGMDTIRAYRSQKRFLKKSDFMTDRMNEAGYLVVALQRWVAIALDMIAMTFALIITLLCVTRQFHISPASVGVLLTYVLQLPGLLNSLLRALTQGENDMNSAERLTAYATGLPLEADYRKPEMTPPPEWPTHGAIEFDDASLAYRPGLPLVLKHVNLQIRGNEKIGVCGRTGAGKSTIMSALYRVCELQTGRILIDGIDVSTLGLFDLRSKLSIIPQDPVLFKGSVRKNLDPFGERSEDQLWDALSKSGAIEADDASQVRTQTVENMGSLSNLHKFHLNQEVEEDGSNYSLGERQLLALARALVRQSKILILDEATSSVDYETDAQIQERIASSFSDCTILCIAHRLNTILDYDRILVLEQGEVAEFDTPAALFDKKGIFTEMCGRSGITKDDIIKSNELALAKKAQ</sequence>
<dbReference type="InterPro" id="IPR003439">
    <property type="entry name" value="ABC_transporter-like_ATP-bd"/>
</dbReference>
<dbReference type="CDD" id="cd03244">
    <property type="entry name" value="ABCC_MRP_domain2"/>
    <property type="match status" value="1"/>
</dbReference>
<name>A0A1G4JGW9_9SACH</name>
<dbReference type="GO" id="GO:0008559">
    <property type="term" value="F:ABC-type xenobiotic transporter activity"/>
    <property type="evidence" value="ECO:0007669"/>
    <property type="project" value="EnsemblFungi"/>
</dbReference>
<feature type="domain" description="ABC transporter" evidence="11">
    <location>
        <begin position="1192"/>
        <end position="1443"/>
    </location>
</feature>
<comment type="similarity">
    <text evidence="2">Belongs to the ABC transporter superfamily. ABCC family. Conjugate transporter (TC 3.A.1.208) subfamily.</text>
</comment>
<feature type="transmembrane region" description="Helical" evidence="10">
    <location>
        <begin position="232"/>
        <end position="256"/>
    </location>
</feature>
<dbReference type="CDD" id="cd03250">
    <property type="entry name" value="ABCC_MRP_domain1"/>
    <property type="match status" value="1"/>
</dbReference>
<reference evidence="14" key="1">
    <citation type="submission" date="2016-03" db="EMBL/GenBank/DDBJ databases">
        <authorList>
            <person name="Devillers H."/>
        </authorList>
    </citation>
    <scope>NUCLEOTIDE SEQUENCE [LARGE SCALE GENOMIC DNA]</scope>
</reference>
<evidence type="ECO:0000256" key="10">
    <source>
        <dbReference type="SAM" id="Phobius"/>
    </source>
</evidence>
<feature type="transmembrane region" description="Helical" evidence="10">
    <location>
        <begin position="999"/>
        <end position="1027"/>
    </location>
</feature>
<dbReference type="InterPro" id="IPR027417">
    <property type="entry name" value="P-loop_NTPase"/>
</dbReference>
<feature type="domain" description="ABC transmembrane type-1" evidence="12">
    <location>
        <begin position="878"/>
        <end position="1154"/>
    </location>
</feature>
<dbReference type="STRING" id="1266660.A0A1G4JGW9"/>
<dbReference type="PROSITE" id="PS50893">
    <property type="entry name" value="ABC_TRANSPORTER_2"/>
    <property type="match status" value="2"/>
</dbReference>
<feature type="domain" description="ABC transporter" evidence="11">
    <location>
        <begin position="569"/>
        <end position="790"/>
    </location>
</feature>
<dbReference type="GO" id="GO:0005886">
    <property type="term" value="C:plasma membrane"/>
    <property type="evidence" value="ECO:0007669"/>
    <property type="project" value="EnsemblFungi"/>
</dbReference>
<dbReference type="SUPFAM" id="SSF52540">
    <property type="entry name" value="P-loop containing nucleoside triphosphate hydrolases"/>
    <property type="match status" value="2"/>
</dbReference>
<dbReference type="GO" id="GO:0005524">
    <property type="term" value="F:ATP binding"/>
    <property type="evidence" value="ECO:0007669"/>
    <property type="project" value="UniProtKB-KW"/>
</dbReference>
<evidence type="ECO:0000256" key="5">
    <source>
        <dbReference type="ARBA" id="ARBA00022741"/>
    </source>
</evidence>
<dbReference type="InterPro" id="IPR003593">
    <property type="entry name" value="AAA+_ATPase"/>
</dbReference>
<dbReference type="SMART" id="SM00382">
    <property type="entry name" value="AAA"/>
    <property type="match status" value="2"/>
</dbReference>
<dbReference type="Gene3D" id="3.40.50.300">
    <property type="entry name" value="P-loop containing nucleotide triphosphate hydrolases"/>
    <property type="match status" value="2"/>
</dbReference>
<dbReference type="SUPFAM" id="SSF90123">
    <property type="entry name" value="ABC transporter transmembrane region"/>
    <property type="match status" value="2"/>
</dbReference>
<dbReference type="FunFam" id="3.40.50.300:FF:000565">
    <property type="entry name" value="ABC bile acid transporter"/>
    <property type="match status" value="1"/>
</dbReference>
<evidence type="ECO:0000256" key="1">
    <source>
        <dbReference type="ARBA" id="ARBA00004141"/>
    </source>
</evidence>
<dbReference type="InterPro" id="IPR011527">
    <property type="entry name" value="ABC1_TM_dom"/>
</dbReference>
<evidence type="ECO:0000256" key="4">
    <source>
        <dbReference type="ARBA" id="ARBA00022692"/>
    </source>
</evidence>
<dbReference type="Gene3D" id="1.20.1560.10">
    <property type="entry name" value="ABC transporter type 1, transmembrane domain"/>
    <property type="match status" value="2"/>
</dbReference>
<dbReference type="Pfam" id="PF00664">
    <property type="entry name" value="ABC_membrane"/>
    <property type="match status" value="2"/>
</dbReference>
<feature type="transmembrane region" description="Helical" evidence="10">
    <location>
        <begin position="99"/>
        <end position="116"/>
    </location>
</feature>
<dbReference type="Pfam" id="PF00005">
    <property type="entry name" value="ABC_tran"/>
    <property type="match status" value="2"/>
</dbReference>
<evidence type="ECO:0000256" key="2">
    <source>
        <dbReference type="ARBA" id="ARBA00009726"/>
    </source>
</evidence>
<evidence type="ECO:0000256" key="9">
    <source>
        <dbReference type="SAM" id="MobiDB-lite"/>
    </source>
</evidence>
<keyword evidence="5" id="KW-0547">Nucleotide-binding</keyword>
<dbReference type="CDD" id="cd18606">
    <property type="entry name" value="ABC_6TM_YOR1_D2_like"/>
    <property type="match status" value="1"/>
</dbReference>
<accession>A0A1G4JGW9</accession>
<keyword evidence="3" id="KW-0813">Transport</keyword>